<dbReference type="EMBL" id="BTSX01000003">
    <property type="protein sequence ID" value="GMS88274.1"/>
    <property type="molecule type" value="Genomic_DNA"/>
</dbReference>
<feature type="compositionally biased region" description="Basic and acidic residues" evidence="1">
    <location>
        <begin position="147"/>
        <end position="172"/>
    </location>
</feature>
<accession>A0AAV5T3Y4</accession>
<dbReference type="Gene3D" id="1.20.1280.50">
    <property type="match status" value="1"/>
</dbReference>
<dbReference type="AlphaFoldDB" id="A0AAV5T3Y4"/>
<feature type="region of interest" description="Disordered" evidence="1">
    <location>
        <begin position="114"/>
        <end position="172"/>
    </location>
</feature>
<feature type="compositionally biased region" description="Basic and acidic residues" evidence="1">
    <location>
        <begin position="122"/>
        <end position="139"/>
    </location>
</feature>
<keyword evidence="4" id="KW-1185">Reference proteome</keyword>
<comment type="caution">
    <text evidence="3">The sequence shown here is derived from an EMBL/GenBank/DDBJ whole genome shotgun (WGS) entry which is preliminary data.</text>
</comment>
<gene>
    <name evidence="3" type="ORF">PENTCL1PPCAC_10449</name>
</gene>
<feature type="domain" description="F-box" evidence="2">
    <location>
        <begin position="329"/>
        <end position="377"/>
    </location>
</feature>
<dbReference type="PROSITE" id="PS50181">
    <property type="entry name" value="FBOX"/>
    <property type="match status" value="1"/>
</dbReference>
<protein>
    <recommendedName>
        <fullName evidence="2">F-box domain-containing protein</fullName>
    </recommendedName>
</protein>
<name>A0AAV5T3Y4_9BILA</name>
<dbReference type="InterPro" id="IPR001810">
    <property type="entry name" value="F-box_dom"/>
</dbReference>
<feature type="region of interest" description="Disordered" evidence="1">
    <location>
        <begin position="1"/>
        <end position="101"/>
    </location>
</feature>
<feature type="compositionally biased region" description="Low complexity" evidence="1">
    <location>
        <begin position="59"/>
        <end position="80"/>
    </location>
</feature>
<feature type="compositionally biased region" description="Low complexity" evidence="1">
    <location>
        <begin position="30"/>
        <end position="45"/>
    </location>
</feature>
<evidence type="ECO:0000313" key="4">
    <source>
        <dbReference type="Proteomes" id="UP001432027"/>
    </source>
</evidence>
<evidence type="ECO:0000313" key="3">
    <source>
        <dbReference type="EMBL" id="GMS88274.1"/>
    </source>
</evidence>
<reference evidence="3" key="1">
    <citation type="submission" date="2023-10" db="EMBL/GenBank/DDBJ databases">
        <title>Genome assembly of Pristionchus species.</title>
        <authorList>
            <person name="Yoshida K."/>
            <person name="Sommer R.J."/>
        </authorList>
    </citation>
    <scope>NUCLEOTIDE SEQUENCE</scope>
    <source>
        <strain evidence="3">RS0144</strain>
    </source>
</reference>
<proteinExistence type="predicted"/>
<organism evidence="3 4">
    <name type="scientific">Pristionchus entomophagus</name>
    <dbReference type="NCBI Taxonomy" id="358040"/>
    <lineage>
        <taxon>Eukaryota</taxon>
        <taxon>Metazoa</taxon>
        <taxon>Ecdysozoa</taxon>
        <taxon>Nematoda</taxon>
        <taxon>Chromadorea</taxon>
        <taxon>Rhabditida</taxon>
        <taxon>Rhabditina</taxon>
        <taxon>Diplogasteromorpha</taxon>
        <taxon>Diplogasteroidea</taxon>
        <taxon>Neodiplogasteridae</taxon>
        <taxon>Pristionchus</taxon>
    </lineage>
</organism>
<dbReference type="InterPro" id="IPR036047">
    <property type="entry name" value="F-box-like_dom_sf"/>
</dbReference>
<evidence type="ECO:0000256" key="1">
    <source>
        <dbReference type="SAM" id="MobiDB-lite"/>
    </source>
</evidence>
<dbReference type="Proteomes" id="UP001432027">
    <property type="component" value="Unassembled WGS sequence"/>
</dbReference>
<dbReference type="SUPFAM" id="SSF81383">
    <property type="entry name" value="F-box domain"/>
    <property type="match status" value="1"/>
</dbReference>
<sequence>MSWRDMLTPSYRPRPLHSTSSSRDCISMRSTYTPSSSITTSISSSRKPTPLRRRASEATVTTSPSLSSYSVSSYSRYRPTGGTLIDLPTVDPYDIPRRYRSSYDRDDYKRSDYASARSDYSTSEHSRQDSGSDRYKIYRTEPSSDISAHRERSYSIDKDRYRSRDYSTPKERVETKDEVAAFDVALRKTEAVAEASFEMVIIKKEFTAVAESVREIRNARKEAKPLEEKEMTVRIAEEPVMKHIPEEQDERKREAVVSSYTEVLTASRSIPDESVVVEEAMTVPSFASTCDDCKPPVEIITIERIEDDKENISVEESPKKKIVRKKTVKRIVPALPDVVMRKVFSSLTYRELCKSEVTCKRWQRLIVDLLRRDIQEITIERLGSSQIIVVHQPPFRRLNITCPADSYDFLSGVVRRSRLAALKLTTDLHFLSNMDKLTIDLETPRPRKYFSSVDDLWLVIVSINEQEVSGFERLAELLFNQLSNVTLQCHVHVKTSSMIARCIKSLTKWYSETDFSLEIHSDTAEAVYDQISALSALNLYKLKLICTEFDSPELNITEISAILAKNHIRTKILTFRDWSISCDSSTLLTSHPMETLRLSSCDILTVDDFMKAMIATEKQDAPDPKKARIASKEDLKPSRKRKLPFIKRFEMAGQCRLRGLEFLTNKAHKELEKMLSVHFPLMEFDCSEIYYFE</sequence>
<dbReference type="Pfam" id="PF12937">
    <property type="entry name" value="F-box-like"/>
    <property type="match status" value="1"/>
</dbReference>
<evidence type="ECO:0000259" key="2">
    <source>
        <dbReference type="PROSITE" id="PS50181"/>
    </source>
</evidence>